<keyword evidence="10" id="KW-1185">Reference proteome</keyword>
<evidence type="ECO:0000256" key="6">
    <source>
        <dbReference type="ARBA" id="ARBA00023136"/>
    </source>
</evidence>
<dbReference type="Proteomes" id="UP001430804">
    <property type="component" value="Unassembled WGS sequence"/>
</dbReference>
<dbReference type="PANTHER" id="PTHR21624">
    <property type="entry name" value="STEROL DESATURASE-RELATED PROTEIN"/>
    <property type="match status" value="1"/>
</dbReference>
<dbReference type="RefSeq" id="WP_219201375.1">
    <property type="nucleotide sequence ID" value="NZ_JAHWQX010000002.1"/>
</dbReference>
<dbReference type="PANTHER" id="PTHR21624:SF1">
    <property type="entry name" value="ALKYLGLYCEROL MONOOXYGENASE"/>
    <property type="match status" value="1"/>
</dbReference>
<keyword evidence="5" id="KW-0443">Lipid metabolism</keyword>
<feature type="transmembrane region" description="Helical" evidence="7">
    <location>
        <begin position="152"/>
        <end position="176"/>
    </location>
</feature>
<keyword evidence="2 7" id="KW-0812">Transmembrane</keyword>
<dbReference type="InterPro" id="IPR006694">
    <property type="entry name" value="Fatty_acid_hydroxylase"/>
</dbReference>
<comment type="caution">
    <text evidence="9">The sequence shown here is derived from an EMBL/GenBank/DDBJ whole genome shotgun (WGS) entry which is preliminary data.</text>
</comment>
<reference evidence="9" key="1">
    <citation type="submission" date="2021-07" db="EMBL/GenBank/DDBJ databases">
        <title>Pseudohoeflea marina sp. nov. a polyhydroxyalcanoate-producing bacterium.</title>
        <authorList>
            <person name="Zheng W."/>
            <person name="Yu S."/>
            <person name="Huang Y."/>
        </authorList>
    </citation>
    <scope>NUCLEOTIDE SEQUENCE</scope>
    <source>
        <strain evidence="9">DP4N28-3</strain>
    </source>
</reference>
<sequence length="275" mass="31266">MDELSLFGFSEPLARLGAFATIFLALTVLELAAPRLERAELAGALKSRRWFTNLSIVLLSSLALRLVFPLAAVGTALWAQEAQIGLFAHLALPGWLAGLIAFVVLDFVIWLEHLASHKWSLLWRIHQMHHADTGIDLTTALRFHPLEIVLSMVWKAAIIIALGAPPIAVLLFEIVLNGAAMFNHANLYLPPSVDRVLRLVIVTPDMHRTHHSTDRRETDSNYGFNFSFWDRLFATYTARPRRGERDIEVGLKEWRGKEPMQLWWSLLLPFRHRAR</sequence>
<feature type="domain" description="Fatty acid hydroxylase" evidence="8">
    <location>
        <begin position="99"/>
        <end position="235"/>
    </location>
</feature>
<keyword evidence="4" id="KW-0560">Oxidoreductase</keyword>
<protein>
    <submittedName>
        <fullName evidence="9">Sterol desaturase family protein</fullName>
    </submittedName>
</protein>
<dbReference type="EMBL" id="JAHWQX010000002">
    <property type="protein sequence ID" value="MBW3097468.1"/>
    <property type="molecule type" value="Genomic_DNA"/>
</dbReference>
<evidence type="ECO:0000256" key="7">
    <source>
        <dbReference type="SAM" id="Phobius"/>
    </source>
</evidence>
<evidence type="ECO:0000313" key="10">
    <source>
        <dbReference type="Proteomes" id="UP001430804"/>
    </source>
</evidence>
<dbReference type="InterPro" id="IPR051689">
    <property type="entry name" value="Sterol_desaturase/TMEM195"/>
</dbReference>
<comment type="subcellular location">
    <subcellularLocation>
        <location evidence="1">Endomembrane system</location>
        <topology evidence="1">Multi-pass membrane protein</topology>
    </subcellularLocation>
</comment>
<gene>
    <name evidence="9" type="ORF">KY465_09265</name>
</gene>
<feature type="transmembrane region" description="Helical" evidence="7">
    <location>
        <begin position="12"/>
        <end position="33"/>
    </location>
</feature>
<evidence type="ECO:0000259" key="8">
    <source>
        <dbReference type="Pfam" id="PF04116"/>
    </source>
</evidence>
<keyword evidence="6 7" id="KW-0472">Membrane</keyword>
<evidence type="ECO:0000256" key="2">
    <source>
        <dbReference type="ARBA" id="ARBA00022692"/>
    </source>
</evidence>
<proteinExistence type="predicted"/>
<keyword evidence="3 7" id="KW-1133">Transmembrane helix</keyword>
<evidence type="ECO:0000256" key="3">
    <source>
        <dbReference type="ARBA" id="ARBA00022989"/>
    </source>
</evidence>
<feature type="transmembrane region" description="Helical" evidence="7">
    <location>
        <begin position="90"/>
        <end position="111"/>
    </location>
</feature>
<evidence type="ECO:0000313" key="9">
    <source>
        <dbReference type="EMBL" id="MBW3097468.1"/>
    </source>
</evidence>
<evidence type="ECO:0000256" key="1">
    <source>
        <dbReference type="ARBA" id="ARBA00004127"/>
    </source>
</evidence>
<organism evidence="9 10">
    <name type="scientific">Pseudohoeflea coraliihabitans</name>
    <dbReference type="NCBI Taxonomy" id="2860393"/>
    <lineage>
        <taxon>Bacteria</taxon>
        <taxon>Pseudomonadati</taxon>
        <taxon>Pseudomonadota</taxon>
        <taxon>Alphaproteobacteria</taxon>
        <taxon>Hyphomicrobiales</taxon>
        <taxon>Rhizobiaceae</taxon>
        <taxon>Pseudohoeflea</taxon>
    </lineage>
</organism>
<dbReference type="Pfam" id="PF04116">
    <property type="entry name" value="FA_hydroxylase"/>
    <property type="match status" value="1"/>
</dbReference>
<feature type="transmembrane region" description="Helical" evidence="7">
    <location>
        <begin position="54"/>
        <end position="78"/>
    </location>
</feature>
<name>A0ABS6WNG3_9HYPH</name>
<accession>A0ABS6WNG3</accession>
<evidence type="ECO:0000256" key="5">
    <source>
        <dbReference type="ARBA" id="ARBA00023098"/>
    </source>
</evidence>
<evidence type="ECO:0000256" key="4">
    <source>
        <dbReference type="ARBA" id="ARBA00023002"/>
    </source>
</evidence>